<dbReference type="Pfam" id="PF14223">
    <property type="entry name" value="Retrotran_gag_2"/>
    <property type="match status" value="1"/>
</dbReference>
<evidence type="ECO:0000256" key="1">
    <source>
        <dbReference type="SAM" id="Phobius"/>
    </source>
</evidence>
<keyword evidence="1" id="KW-0472">Membrane</keyword>
<feature type="transmembrane region" description="Helical" evidence="1">
    <location>
        <begin position="333"/>
        <end position="351"/>
    </location>
</feature>
<evidence type="ECO:0000313" key="3">
    <source>
        <dbReference type="Proteomes" id="UP001231189"/>
    </source>
</evidence>
<proteinExistence type="predicted"/>
<sequence>MASSSTTSLPATIGAPPAIKLTRDNFLSWQTQALPTLRGARVMGLLDGSDCCPAEFLDAEDSEKKAIKIPNPAYDTWIMRDQQVVSYLVNSLAEDVLPHVFGLSTAATVWRALNNLYAAQSKSRVSTIRGALTNTKKLDMTAQQYITKMKGYASELVAAGKPVDDDELKDYIMNGLDGSFNNLVAAINAVPSTSLNDMCSQILSCETRDQMLHTSGQAAPTSFMSSVNVVARQPNPYGGGFARPSQPAYAPPLQPAYAPPPPPPVCRTTRQFFLILHHQSTDLSDPLSNSNLSSALARTSSALRDAGRKGARRIELHLHGRKGFSVKFARRRVTLLLIVGGAMVMMMKMILPRSRRVLMV</sequence>
<dbReference type="EMBL" id="JAUUTY010000583">
    <property type="protein sequence ID" value="KAK1599834.1"/>
    <property type="molecule type" value="Genomic_DNA"/>
</dbReference>
<name>A0AAD8QEV1_LOLMU</name>
<keyword evidence="1" id="KW-1133">Transmembrane helix</keyword>
<dbReference type="PANTHER" id="PTHR47481:SF31">
    <property type="entry name" value="OS01G0873500 PROTEIN"/>
    <property type="match status" value="1"/>
</dbReference>
<comment type="caution">
    <text evidence="2">The sequence shown here is derived from an EMBL/GenBank/DDBJ whole genome shotgun (WGS) entry which is preliminary data.</text>
</comment>
<evidence type="ECO:0000313" key="2">
    <source>
        <dbReference type="EMBL" id="KAK1599834.1"/>
    </source>
</evidence>
<organism evidence="2 3">
    <name type="scientific">Lolium multiflorum</name>
    <name type="common">Italian ryegrass</name>
    <name type="synonym">Lolium perenne subsp. multiflorum</name>
    <dbReference type="NCBI Taxonomy" id="4521"/>
    <lineage>
        <taxon>Eukaryota</taxon>
        <taxon>Viridiplantae</taxon>
        <taxon>Streptophyta</taxon>
        <taxon>Embryophyta</taxon>
        <taxon>Tracheophyta</taxon>
        <taxon>Spermatophyta</taxon>
        <taxon>Magnoliopsida</taxon>
        <taxon>Liliopsida</taxon>
        <taxon>Poales</taxon>
        <taxon>Poaceae</taxon>
        <taxon>BOP clade</taxon>
        <taxon>Pooideae</taxon>
        <taxon>Poodae</taxon>
        <taxon>Poeae</taxon>
        <taxon>Poeae Chloroplast Group 2 (Poeae type)</taxon>
        <taxon>Loliodinae</taxon>
        <taxon>Loliinae</taxon>
        <taxon>Lolium</taxon>
    </lineage>
</organism>
<dbReference type="Proteomes" id="UP001231189">
    <property type="component" value="Unassembled WGS sequence"/>
</dbReference>
<dbReference type="PANTHER" id="PTHR47481">
    <property type="match status" value="1"/>
</dbReference>
<accession>A0AAD8QEV1</accession>
<protein>
    <recommendedName>
        <fullName evidence="4">Retrotransposon Copia-like N-terminal domain-containing protein</fullName>
    </recommendedName>
</protein>
<keyword evidence="3" id="KW-1185">Reference proteome</keyword>
<reference evidence="2" key="1">
    <citation type="submission" date="2023-07" db="EMBL/GenBank/DDBJ databases">
        <title>A chromosome-level genome assembly of Lolium multiflorum.</title>
        <authorList>
            <person name="Chen Y."/>
            <person name="Copetti D."/>
            <person name="Kolliker R."/>
            <person name="Studer B."/>
        </authorList>
    </citation>
    <scope>NUCLEOTIDE SEQUENCE</scope>
    <source>
        <strain evidence="2">02402/16</strain>
        <tissue evidence="2">Leaf</tissue>
    </source>
</reference>
<evidence type="ECO:0008006" key="4">
    <source>
        <dbReference type="Google" id="ProtNLM"/>
    </source>
</evidence>
<gene>
    <name evidence="2" type="ORF">QYE76_018710</name>
</gene>
<dbReference type="AlphaFoldDB" id="A0AAD8QEV1"/>
<keyword evidence="1" id="KW-0812">Transmembrane</keyword>